<dbReference type="RefSeq" id="XP_001792058.1">
    <property type="nucleotide sequence ID" value="XM_001792006.1"/>
</dbReference>
<dbReference type="VEuPathDB" id="FungiDB:JI435_014170"/>
<feature type="compositionally biased region" description="Basic and acidic residues" evidence="1">
    <location>
        <begin position="26"/>
        <end position="36"/>
    </location>
</feature>
<protein>
    <recommendedName>
        <fullName evidence="4">PAT1 multi-domain protein</fullName>
    </recommendedName>
</protein>
<dbReference type="KEGG" id="pno:SNOG_01417"/>
<feature type="compositionally biased region" description="Low complexity" evidence="1">
    <location>
        <begin position="72"/>
        <end position="86"/>
    </location>
</feature>
<sequence length="248" mass="27172">MIFGGLEIVAGGYLIHRHYKRKDAKKRQEDELEARRHNTFPGAGKSPSHLQQQQYQQRPAVAPQKYACYGTPQPQVQQQSPYPAQPHVQPRPGPPQHAQTFNIPRRPVPERKQPQIIIEPSLQRTDSFATLSRMPVANGYRPHDVPEDPPIVPPRRHASGGLSPATATQHGVYGNAGFSVSTPAFGATATSPGGLTYTMGTAEEAYGAHSVDDNWEAYGYSGTARPHYAPTEASTQLGERDPPPPYTP</sequence>
<keyword evidence="3" id="KW-1185">Reference proteome</keyword>
<feature type="region of interest" description="Disordered" evidence="1">
    <location>
        <begin position="21"/>
        <end position="110"/>
    </location>
</feature>
<evidence type="ECO:0000313" key="2">
    <source>
        <dbReference type="EMBL" id="QRC96502.1"/>
    </source>
</evidence>
<evidence type="ECO:0000256" key="1">
    <source>
        <dbReference type="SAM" id="MobiDB-lite"/>
    </source>
</evidence>
<evidence type="ECO:0008006" key="4">
    <source>
        <dbReference type="Google" id="ProtNLM"/>
    </source>
</evidence>
<evidence type="ECO:0000313" key="3">
    <source>
        <dbReference type="Proteomes" id="UP000663193"/>
    </source>
</evidence>
<dbReference type="AlphaFoldDB" id="A0A7U2F181"/>
<organism evidence="2 3">
    <name type="scientific">Phaeosphaeria nodorum (strain SN15 / ATCC MYA-4574 / FGSC 10173)</name>
    <name type="common">Glume blotch fungus</name>
    <name type="synonym">Parastagonospora nodorum</name>
    <dbReference type="NCBI Taxonomy" id="321614"/>
    <lineage>
        <taxon>Eukaryota</taxon>
        <taxon>Fungi</taxon>
        <taxon>Dikarya</taxon>
        <taxon>Ascomycota</taxon>
        <taxon>Pezizomycotina</taxon>
        <taxon>Dothideomycetes</taxon>
        <taxon>Pleosporomycetidae</taxon>
        <taxon>Pleosporales</taxon>
        <taxon>Pleosporineae</taxon>
        <taxon>Phaeosphaeriaceae</taxon>
        <taxon>Parastagonospora</taxon>
    </lineage>
</organism>
<gene>
    <name evidence="2" type="ORF">JI435_014170</name>
</gene>
<proteinExistence type="predicted"/>
<feature type="region of interest" description="Disordered" evidence="1">
    <location>
        <begin position="221"/>
        <end position="248"/>
    </location>
</feature>
<dbReference type="OMA" id="QTHSFTI"/>
<dbReference type="EMBL" id="CP069028">
    <property type="protein sequence ID" value="QRC96502.1"/>
    <property type="molecule type" value="Genomic_DNA"/>
</dbReference>
<dbReference type="OrthoDB" id="3777003at2759"/>
<dbReference type="Proteomes" id="UP000663193">
    <property type="component" value="Chromosome 6"/>
</dbReference>
<accession>A0A7U2F181</accession>
<reference evidence="3" key="1">
    <citation type="journal article" date="2021" name="BMC Genomics">
        <title>Chromosome-level genome assembly and manually-curated proteome of model necrotroph Parastagonospora nodorum Sn15 reveals a genome-wide trove of candidate effector homologs, and redundancy of virulence-related functions within an accessory chromosome.</title>
        <authorList>
            <person name="Bertazzoni S."/>
            <person name="Jones D.A.B."/>
            <person name="Phan H.T."/>
            <person name="Tan K.-C."/>
            <person name="Hane J.K."/>
        </authorList>
    </citation>
    <scope>NUCLEOTIDE SEQUENCE [LARGE SCALE GENOMIC DNA]</scope>
    <source>
        <strain evidence="3">SN15 / ATCC MYA-4574 / FGSC 10173)</strain>
    </source>
</reference>
<name>A0A7U2F181_PHANO</name>